<evidence type="ECO:0000256" key="2">
    <source>
        <dbReference type="ARBA" id="ARBA00023043"/>
    </source>
</evidence>
<dbReference type="PANTHER" id="PTHR24171">
    <property type="entry name" value="ANKYRIN REPEAT DOMAIN-CONTAINING PROTEIN 39-RELATED"/>
    <property type="match status" value="1"/>
</dbReference>
<evidence type="ECO:0000256" key="1">
    <source>
        <dbReference type="ARBA" id="ARBA00022737"/>
    </source>
</evidence>
<dbReference type="InterPro" id="IPR036770">
    <property type="entry name" value="Ankyrin_rpt-contain_sf"/>
</dbReference>
<dbReference type="AlphaFoldDB" id="A0AAD7CYR5"/>
<gene>
    <name evidence="4" type="ORF">B0H17DRAFT_1141965</name>
</gene>
<accession>A0AAD7CYR5</accession>
<keyword evidence="1" id="KW-0677">Repeat</keyword>
<name>A0AAD7CYR5_MYCRO</name>
<dbReference type="Proteomes" id="UP001221757">
    <property type="component" value="Unassembled WGS sequence"/>
</dbReference>
<sequence length="337" mass="37071">MELPSPPHAFSPRLAFFDEDSVFFDIWRGTGLEGTAYFAARNDSVPLIRASQTNDIAAVQNLISSPGLRIDESGLEGETALHMACALGYAEVAEALISAGASLDATDHEGVTPLVHCTRFCPPNDSARVVTILLAAGANPLHIVGLDLARYPPLWFAINAHNMSAVRILAPLTPLDFPSESYHRHITDAAIYSAATHSHANTEVLEFLIECGLPLEPRDLAKAAADDQTFELIVQALGLSNTQVAQLGHQILLNTWTLHRPYIVPCMKRLVEHYQLDLNEDTVLRLIVSSMSLELLRTSATLGLNLNSTTFDEARHWLPRSTSKDFEDLVREMCWQP</sequence>
<evidence type="ECO:0000313" key="5">
    <source>
        <dbReference type="Proteomes" id="UP001221757"/>
    </source>
</evidence>
<dbReference type="InterPro" id="IPR002110">
    <property type="entry name" value="Ankyrin_rpt"/>
</dbReference>
<comment type="caution">
    <text evidence="4">The sequence shown here is derived from an EMBL/GenBank/DDBJ whole genome shotgun (WGS) entry which is preliminary data.</text>
</comment>
<dbReference type="Pfam" id="PF12796">
    <property type="entry name" value="Ank_2"/>
    <property type="match status" value="1"/>
</dbReference>
<dbReference type="SMART" id="SM00248">
    <property type="entry name" value="ANK"/>
    <property type="match status" value="3"/>
</dbReference>
<dbReference type="PROSITE" id="PS50088">
    <property type="entry name" value="ANK_REPEAT"/>
    <property type="match status" value="1"/>
</dbReference>
<proteinExistence type="predicted"/>
<organism evidence="4 5">
    <name type="scientific">Mycena rosella</name>
    <name type="common">Pink bonnet</name>
    <name type="synonym">Agaricus rosellus</name>
    <dbReference type="NCBI Taxonomy" id="1033263"/>
    <lineage>
        <taxon>Eukaryota</taxon>
        <taxon>Fungi</taxon>
        <taxon>Dikarya</taxon>
        <taxon>Basidiomycota</taxon>
        <taxon>Agaricomycotina</taxon>
        <taxon>Agaricomycetes</taxon>
        <taxon>Agaricomycetidae</taxon>
        <taxon>Agaricales</taxon>
        <taxon>Marasmiineae</taxon>
        <taxon>Mycenaceae</taxon>
        <taxon>Mycena</taxon>
    </lineage>
</organism>
<keyword evidence="2 3" id="KW-0040">ANK repeat</keyword>
<dbReference type="Gene3D" id="1.25.40.20">
    <property type="entry name" value="Ankyrin repeat-containing domain"/>
    <property type="match status" value="1"/>
</dbReference>
<feature type="repeat" description="ANK" evidence="3">
    <location>
        <begin position="76"/>
        <end position="108"/>
    </location>
</feature>
<dbReference type="SUPFAM" id="SSF48403">
    <property type="entry name" value="Ankyrin repeat"/>
    <property type="match status" value="1"/>
</dbReference>
<evidence type="ECO:0000313" key="4">
    <source>
        <dbReference type="EMBL" id="KAJ7670261.1"/>
    </source>
</evidence>
<protein>
    <submittedName>
        <fullName evidence="4">Ankyrin repeat-containing domain protein</fullName>
    </submittedName>
</protein>
<dbReference type="EMBL" id="JARKIE010000183">
    <property type="protein sequence ID" value="KAJ7670261.1"/>
    <property type="molecule type" value="Genomic_DNA"/>
</dbReference>
<reference evidence="4" key="1">
    <citation type="submission" date="2023-03" db="EMBL/GenBank/DDBJ databases">
        <title>Massive genome expansion in bonnet fungi (Mycena s.s.) driven by repeated elements and novel gene families across ecological guilds.</title>
        <authorList>
            <consortium name="Lawrence Berkeley National Laboratory"/>
            <person name="Harder C.B."/>
            <person name="Miyauchi S."/>
            <person name="Viragh M."/>
            <person name="Kuo A."/>
            <person name="Thoen E."/>
            <person name="Andreopoulos B."/>
            <person name="Lu D."/>
            <person name="Skrede I."/>
            <person name="Drula E."/>
            <person name="Henrissat B."/>
            <person name="Morin E."/>
            <person name="Kohler A."/>
            <person name="Barry K."/>
            <person name="LaButti K."/>
            <person name="Morin E."/>
            <person name="Salamov A."/>
            <person name="Lipzen A."/>
            <person name="Mereny Z."/>
            <person name="Hegedus B."/>
            <person name="Baldrian P."/>
            <person name="Stursova M."/>
            <person name="Weitz H."/>
            <person name="Taylor A."/>
            <person name="Grigoriev I.V."/>
            <person name="Nagy L.G."/>
            <person name="Martin F."/>
            <person name="Kauserud H."/>
        </authorList>
    </citation>
    <scope>NUCLEOTIDE SEQUENCE</scope>
    <source>
        <strain evidence="4">CBHHK067</strain>
    </source>
</reference>
<evidence type="ECO:0000256" key="3">
    <source>
        <dbReference type="PROSITE-ProRule" id="PRU00023"/>
    </source>
</evidence>
<dbReference type="PROSITE" id="PS50297">
    <property type="entry name" value="ANK_REP_REGION"/>
    <property type="match status" value="1"/>
</dbReference>
<keyword evidence="5" id="KW-1185">Reference proteome</keyword>